<organism evidence="2">
    <name type="scientific">Puccinia triticina (isolate 1-1 / race 1 (BBBD))</name>
    <name type="common">Brown leaf rust fungus</name>
    <dbReference type="NCBI Taxonomy" id="630390"/>
    <lineage>
        <taxon>Eukaryota</taxon>
        <taxon>Fungi</taxon>
        <taxon>Dikarya</taxon>
        <taxon>Basidiomycota</taxon>
        <taxon>Pucciniomycotina</taxon>
        <taxon>Pucciniomycetes</taxon>
        <taxon>Pucciniales</taxon>
        <taxon>Pucciniaceae</taxon>
        <taxon>Puccinia</taxon>
    </lineage>
</organism>
<reference evidence="3" key="4">
    <citation type="submission" date="2025-05" db="UniProtKB">
        <authorList>
            <consortium name="EnsemblFungi"/>
        </authorList>
    </citation>
    <scope>IDENTIFICATION</scope>
    <source>
        <strain evidence="3">isolate 1-1 / race 1 (BBBD)</strain>
    </source>
</reference>
<reference evidence="2" key="1">
    <citation type="submission" date="2009-11" db="EMBL/GenBank/DDBJ databases">
        <authorList>
            <consortium name="The Broad Institute Genome Sequencing Platform"/>
            <person name="Ward D."/>
            <person name="Feldgarden M."/>
            <person name="Earl A."/>
            <person name="Young S.K."/>
            <person name="Zeng Q."/>
            <person name="Koehrsen M."/>
            <person name="Alvarado L."/>
            <person name="Berlin A."/>
            <person name="Bochicchio J."/>
            <person name="Borenstein D."/>
            <person name="Chapman S.B."/>
            <person name="Chen Z."/>
            <person name="Engels R."/>
            <person name="Freedman E."/>
            <person name="Gellesch M."/>
            <person name="Goldberg J."/>
            <person name="Griggs A."/>
            <person name="Gujja S."/>
            <person name="Heilman E."/>
            <person name="Heiman D."/>
            <person name="Hepburn T."/>
            <person name="Howarth C."/>
            <person name="Jen D."/>
            <person name="Larson L."/>
            <person name="Lewis B."/>
            <person name="Mehta T."/>
            <person name="Park D."/>
            <person name="Pearson M."/>
            <person name="Roberts A."/>
            <person name="Saif S."/>
            <person name="Shea T."/>
            <person name="Shenoy N."/>
            <person name="Sisk P."/>
            <person name="Stolte C."/>
            <person name="Sykes S."/>
            <person name="Thomson T."/>
            <person name="Walk T."/>
            <person name="White J."/>
            <person name="Yandava C."/>
            <person name="Izard J."/>
            <person name="Baranova O.V."/>
            <person name="Blanton J.M."/>
            <person name="Tanner A.C."/>
            <person name="Dewhirst F.E."/>
            <person name="Haas B."/>
            <person name="Nusbaum C."/>
            <person name="Birren B."/>
        </authorList>
    </citation>
    <scope>NUCLEOTIDE SEQUENCE [LARGE SCALE GENOMIC DNA]</scope>
    <source>
        <strain evidence="2">1-1 BBBD Race 1</strain>
    </source>
</reference>
<dbReference type="EnsemblFungi" id="PTTG_10547-t43_1">
    <property type="protein sequence ID" value="PTTG_10547-t43_1-p1"/>
    <property type="gene ID" value="PTTG_10547"/>
</dbReference>
<feature type="region of interest" description="Disordered" evidence="1">
    <location>
        <begin position="1"/>
        <end position="26"/>
    </location>
</feature>
<gene>
    <name evidence="2" type="ORF">PTTG_10547</name>
</gene>
<dbReference type="EMBL" id="ADAS02000013">
    <property type="protein sequence ID" value="OAV97491.1"/>
    <property type="molecule type" value="Genomic_DNA"/>
</dbReference>
<keyword evidence="4" id="KW-1185">Reference proteome</keyword>
<feature type="compositionally biased region" description="Acidic residues" evidence="1">
    <location>
        <begin position="10"/>
        <end position="19"/>
    </location>
</feature>
<evidence type="ECO:0000313" key="2">
    <source>
        <dbReference type="EMBL" id="OAV97491.1"/>
    </source>
</evidence>
<evidence type="ECO:0000313" key="3">
    <source>
        <dbReference type="EnsemblFungi" id="PTTG_10547-t43_1-p1"/>
    </source>
</evidence>
<name>A0A180GYB7_PUCT1</name>
<protein>
    <submittedName>
        <fullName evidence="2 3">Uncharacterized protein</fullName>
    </submittedName>
</protein>
<dbReference type="AlphaFoldDB" id="A0A180GYB7"/>
<reference evidence="3 4" key="3">
    <citation type="journal article" date="2017" name="G3 (Bethesda)">
        <title>Comparative analysis highlights variable genome content of wheat rusts and divergence of the mating loci.</title>
        <authorList>
            <person name="Cuomo C.A."/>
            <person name="Bakkeren G."/>
            <person name="Khalil H.B."/>
            <person name="Panwar V."/>
            <person name="Joly D."/>
            <person name="Linning R."/>
            <person name="Sakthikumar S."/>
            <person name="Song X."/>
            <person name="Adiconis X."/>
            <person name="Fan L."/>
            <person name="Goldberg J.M."/>
            <person name="Levin J.Z."/>
            <person name="Young S."/>
            <person name="Zeng Q."/>
            <person name="Anikster Y."/>
            <person name="Bruce M."/>
            <person name="Wang M."/>
            <person name="Yin C."/>
            <person name="McCallum B."/>
            <person name="Szabo L.J."/>
            <person name="Hulbert S."/>
            <person name="Chen X."/>
            <person name="Fellers J.P."/>
        </authorList>
    </citation>
    <scope>NUCLEOTIDE SEQUENCE</scope>
    <source>
        <strain evidence="3">isolate 1-1 / race 1 (BBBD)</strain>
        <strain evidence="4">Isolate 1-1 / race 1 (BBBD)</strain>
    </source>
</reference>
<evidence type="ECO:0000313" key="4">
    <source>
        <dbReference type="Proteomes" id="UP000005240"/>
    </source>
</evidence>
<proteinExistence type="predicted"/>
<dbReference type="VEuPathDB" id="FungiDB:PTTG_10547"/>
<dbReference type="OrthoDB" id="10621892at2759"/>
<accession>A0A180GYB7</accession>
<evidence type="ECO:0000256" key="1">
    <source>
        <dbReference type="SAM" id="MobiDB-lite"/>
    </source>
</evidence>
<sequence>MIVKDKQDTPDEDDQEYEQPENATKVTLTKTSKSDFCCFLKQYQAIQNQSRHNQLKDNLIELQWTLHEKRVRLRRALGDLPVDLSSDSSDDNNED</sequence>
<dbReference type="Proteomes" id="UP000005240">
    <property type="component" value="Unassembled WGS sequence"/>
</dbReference>
<reference evidence="2" key="2">
    <citation type="submission" date="2016-05" db="EMBL/GenBank/DDBJ databases">
        <title>Comparative analysis highlights variable genome content of wheat rusts and divergence of the mating loci.</title>
        <authorList>
            <person name="Cuomo C.A."/>
            <person name="Bakkeren G."/>
            <person name="Szabo L."/>
            <person name="Khalil H."/>
            <person name="Joly D."/>
            <person name="Goldberg J."/>
            <person name="Young S."/>
            <person name="Zeng Q."/>
            <person name="Fellers J."/>
        </authorList>
    </citation>
    <scope>NUCLEOTIDE SEQUENCE [LARGE SCALE GENOMIC DNA]</scope>
    <source>
        <strain evidence="2">1-1 BBBD Race 1</strain>
    </source>
</reference>